<reference evidence="3" key="1">
    <citation type="journal article" date="2021" name="bioRxiv">
        <title>Whole Genome Assembly and Annotation of Northern Wild Rice, Zizania palustris L., Supports a Whole Genome Duplication in the Zizania Genus.</title>
        <authorList>
            <person name="Haas M."/>
            <person name="Kono T."/>
            <person name="Macchietto M."/>
            <person name="Millas R."/>
            <person name="McGilp L."/>
            <person name="Shao M."/>
            <person name="Duquette J."/>
            <person name="Hirsch C.N."/>
            <person name="Kimball J."/>
        </authorList>
    </citation>
    <scope>NUCLEOTIDE SEQUENCE</scope>
    <source>
        <tissue evidence="3">Fresh leaf tissue</tissue>
    </source>
</reference>
<evidence type="ECO:0000313" key="3">
    <source>
        <dbReference type="EMBL" id="KAG8067537.1"/>
    </source>
</evidence>
<reference evidence="3" key="2">
    <citation type="submission" date="2021-02" db="EMBL/GenBank/DDBJ databases">
        <authorList>
            <person name="Kimball J.A."/>
            <person name="Haas M.W."/>
            <person name="Macchietto M."/>
            <person name="Kono T."/>
            <person name="Duquette J."/>
            <person name="Shao M."/>
        </authorList>
    </citation>
    <scope>NUCLEOTIDE SEQUENCE</scope>
    <source>
        <tissue evidence="3">Fresh leaf tissue</tissue>
    </source>
</reference>
<keyword evidence="2" id="KW-0732">Signal</keyword>
<accession>A0A8J5SMJ1</accession>
<gene>
    <name evidence="3" type="ORF">GUJ93_ZPchr0005g14463</name>
</gene>
<dbReference type="AlphaFoldDB" id="A0A8J5SMJ1"/>
<feature type="signal peptide" evidence="2">
    <location>
        <begin position="1"/>
        <end position="26"/>
    </location>
</feature>
<protein>
    <submittedName>
        <fullName evidence="3">Uncharacterized protein</fullName>
    </submittedName>
</protein>
<feature type="compositionally biased region" description="Basic and acidic residues" evidence="1">
    <location>
        <begin position="55"/>
        <end position="64"/>
    </location>
</feature>
<evidence type="ECO:0000313" key="4">
    <source>
        <dbReference type="Proteomes" id="UP000729402"/>
    </source>
</evidence>
<proteinExistence type="predicted"/>
<evidence type="ECO:0000256" key="2">
    <source>
        <dbReference type="SAM" id="SignalP"/>
    </source>
</evidence>
<keyword evidence="4" id="KW-1185">Reference proteome</keyword>
<feature type="region of interest" description="Disordered" evidence="1">
    <location>
        <begin position="43"/>
        <end position="106"/>
    </location>
</feature>
<dbReference type="EMBL" id="JAAALK010000284">
    <property type="protein sequence ID" value="KAG8067537.1"/>
    <property type="molecule type" value="Genomic_DNA"/>
</dbReference>
<feature type="compositionally biased region" description="Basic and acidic residues" evidence="1">
    <location>
        <begin position="72"/>
        <end position="106"/>
    </location>
</feature>
<name>A0A8J5SMJ1_ZIZPA</name>
<sequence>MARRRRFSPCLAVAVLLLGALAAAAGAFVDGYEAAAAGRGLGHGARFVGKQGRAAYEKPPEPEPKPVPQPEPKPKPYPEPEPKPKPEPQPKPEPKPNSMHDKASFY</sequence>
<evidence type="ECO:0000256" key="1">
    <source>
        <dbReference type="SAM" id="MobiDB-lite"/>
    </source>
</evidence>
<comment type="caution">
    <text evidence="3">The sequence shown here is derived from an EMBL/GenBank/DDBJ whole genome shotgun (WGS) entry which is preliminary data.</text>
</comment>
<organism evidence="3 4">
    <name type="scientific">Zizania palustris</name>
    <name type="common">Northern wild rice</name>
    <dbReference type="NCBI Taxonomy" id="103762"/>
    <lineage>
        <taxon>Eukaryota</taxon>
        <taxon>Viridiplantae</taxon>
        <taxon>Streptophyta</taxon>
        <taxon>Embryophyta</taxon>
        <taxon>Tracheophyta</taxon>
        <taxon>Spermatophyta</taxon>
        <taxon>Magnoliopsida</taxon>
        <taxon>Liliopsida</taxon>
        <taxon>Poales</taxon>
        <taxon>Poaceae</taxon>
        <taxon>BOP clade</taxon>
        <taxon>Oryzoideae</taxon>
        <taxon>Oryzeae</taxon>
        <taxon>Zizaniinae</taxon>
        <taxon>Zizania</taxon>
    </lineage>
</organism>
<dbReference type="Proteomes" id="UP000729402">
    <property type="component" value="Unassembled WGS sequence"/>
</dbReference>
<feature type="chain" id="PRO_5035288822" evidence="2">
    <location>
        <begin position="27"/>
        <end position="106"/>
    </location>
</feature>